<feature type="domain" description="UspA" evidence="2">
    <location>
        <begin position="3"/>
        <end position="64"/>
    </location>
</feature>
<name>A0A7X0F175_9ACTN</name>
<feature type="compositionally biased region" description="Pro residues" evidence="1">
    <location>
        <begin position="88"/>
        <end position="98"/>
    </location>
</feature>
<dbReference type="InterPro" id="IPR006016">
    <property type="entry name" value="UspA"/>
</dbReference>
<evidence type="ECO:0000313" key="3">
    <source>
        <dbReference type="EMBL" id="MBB6352112.1"/>
    </source>
</evidence>
<dbReference type="Pfam" id="PF00582">
    <property type="entry name" value="Usp"/>
    <property type="match status" value="1"/>
</dbReference>
<dbReference type="Proteomes" id="UP000583800">
    <property type="component" value="Unassembled WGS sequence"/>
</dbReference>
<dbReference type="Gene3D" id="3.40.50.620">
    <property type="entry name" value="HUPs"/>
    <property type="match status" value="1"/>
</dbReference>
<dbReference type="SUPFAM" id="SSF52402">
    <property type="entry name" value="Adenine nucleotide alpha hydrolases-like"/>
    <property type="match status" value="1"/>
</dbReference>
<dbReference type="InterPro" id="IPR014729">
    <property type="entry name" value="Rossmann-like_a/b/a_fold"/>
</dbReference>
<feature type="region of interest" description="Disordered" evidence="1">
    <location>
        <begin position="68"/>
        <end position="111"/>
    </location>
</feature>
<dbReference type="RefSeq" id="WP_185089860.1">
    <property type="nucleotide sequence ID" value="NZ_JACHJB010000005.1"/>
</dbReference>
<keyword evidence="4" id="KW-1185">Reference proteome</keyword>
<gene>
    <name evidence="3" type="ORF">FHU36_008708</name>
</gene>
<accession>A0A7X0F175</accession>
<evidence type="ECO:0000256" key="1">
    <source>
        <dbReference type="SAM" id="MobiDB-lite"/>
    </source>
</evidence>
<evidence type="ECO:0000259" key="2">
    <source>
        <dbReference type="Pfam" id="PF00582"/>
    </source>
</evidence>
<evidence type="ECO:0000313" key="4">
    <source>
        <dbReference type="Proteomes" id="UP000583800"/>
    </source>
</evidence>
<feature type="compositionally biased region" description="Low complexity" evidence="1">
    <location>
        <begin position="68"/>
        <end position="87"/>
    </location>
</feature>
<organism evidence="3 4">
    <name type="scientific">Nonomuraea muscovyensis</name>
    <dbReference type="NCBI Taxonomy" id="1124761"/>
    <lineage>
        <taxon>Bacteria</taxon>
        <taxon>Bacillati</taxon>
        <taxon>Actinomycetota</taxon>
        <taxon>Actinomycetes</taxon>
        <taxon>Streptosporangiales</taxon>
        <taxon>Streptosporangiaceae</taxon>
        <taxon>Nonomuraea</taxon>
    </lineage>
</organism>
<protein>
    <submittedName>
        <fullName evidence="3">Nucleotide-binding universal stress UspA family protein</fullName>
    </submittedName>
</protein>
<sequence length="111" mass="11608">MFVVLDGSLASLAALRRAVDEARLREAHLLAVRVLSGSGSLRDLDGDDEALRRARDAVWTASEEALGRLPGARRAAAGPPARPVAHPAAPPRRGPPPAGLTAPRPLPRMSA</sequence>
<proteinExistence type="predicted"/>
<dbReference type="EMBL" id="JACHJB010000005">
    <property type="protein sequence ID" value="MBB6352112.1"/>
    <property type="molecule type" value="Genomic_DNA"/>
</dbReference>
<reference evidence="3 4" key="1">
    <citation type="submission" date="2020-08" db="EMBL/GenBank/DDBJ databases">
        <title>Sequencing the genomes of 1000 actinobacteria strains.</title>
        <authorList>
            <person name="Klenk H.-P."/>
        </authorList>
    </citation>
    <scope>NUCLEOTIDE SEQUENCE [LARGE SCALE GENOMIC DNA]</scope>
    <source>
        <strain evidence="3 4">DSM 45913</strain>
    </source>
</reference>
<comment type="caution">
    <text evidence="3">The sequence shown here is derived from an EMBL/GenBank/DDBJ whole genome shotgun (WGS) entry which is preliminary data.</text>
</comment>
<dbReference type="AlphaFoldDB" id="A0A7X0F175"/>